<dbReference type="GO" id="GO:0005524">
    <property type="term" value="F:ATP binding"/>
    <property type="evidence" value="ECO:0007669"/>
    <property type="project" value="UniProtKB-UniRule"/>
</dbReference>
<dbReference type="InterPro" id="IPR011009">
    <property type="entry name" value="Kinase-like_dom_sf"/>
</dbReference>
<reference evidence="14 15" key="1">
    <citation type="submission" date="2024-01" db="EMBL/GenBank/DDBJ databases">
        <authorList>
            <person name="Alioto T."/>
            <person name="Alioto T."/>
            <person name="Gomez Garrido J."/>
        </authorList>
    </citation>
    <scope>NUCLEOTIDE SEQUENCE [LARGE SCALE GENOMIC DNA]</scope>
</reference>
<dbReference type="InterPro" id="IPR021160">
    <property type="entry name" value="MAPKKKK"/>
</dbReference>
<dbReference type="AlphaFoldDB" id="A0AAV1PQ74"/>
<dbReference type="GO" id="GO:0008349">
    <property type="term" value="F:MAP kinase kinase kinase kinase activity"/>
    <property type="evidence" value="ECO:0007669"/>
    <property type="project" value="InterPro"/>
</dbReference>
<feature type="active site" description="Proton acceptor" evidence="10">
    <location>
        <position position="73"/>
    </location>
</feature>
<keyword evidence="6 9" id="KW-0547">Nucleotide-binding</keyword>
<evidence type="ECO:0000256" key="7">
    <source>
        <dbReference type="ARBA" id="ARBA00022777"/>
    </source>
</evidence>
<dbReference type="InterPro" id="IPR050629">
    <property type="entry name" value="STE20/SPS1-PAK"/>
</dbReference>
<gene>
    <name evidence="14" type="ORF">FSCOSCO3_A027909</name>
</gene>
<evidence type="ECO:0000256" key="2">
    <source>
        <dbReference type="ARBA" id="ARBA00008874"/>
    </source>
</evidence>
<evidence type="ECO:0000259" key="13">
    <source>
        <dbReference type="PROSITE" id="PS50219"/>
    </source>
</evidence>
<evidence type="ECO:0000256" key="8">
    <source>
        <dbReference type="ARBA" id="ARBA00022840"/>
    </source>
</evidence>
<keyword evidence="8 9" id="KW-0067">ATP-binding</keyword>
<keyword evidence="7 9" id="KW-0418">Kinase</keyword>
<keyword evidence="5 9" id="KW-0808">Transferase</keyword>
<dbReference type="Proteomes" id="UP001314229">
    <property type="component" value="Unassembled WGS sequence"/>
</dbReference>
<feature type="region of interest" description="Disordered" evidence="11">
    <location>
        <begin position="274"/>
        <end position="440"/>
    </location>
</feature>
<evidence type="ECO:0000256" key="9">
    <source>
        <dbReference type="PIRNR" id="PIRNR038172"/>
    </source>
</evidence>
<keyword evidence="4" id="KW-0597">Phosphoprotein</keyword>
<evidence type="ECO:0000256" key="4">
    <source>
        <dbReference type="ARBA" id="ARBA00022553"/>
    </source>
</evidence>
<dbReference type="EMBL" id="CAWUFR010000248">
    <property type="protein sequence ID" value="CAK6974106.1"/>
    <property type="molecule type" value="Genomic_DNA"/>
</dbReference>
<feature type="compositionally biased region" description="Polar residues" evidence="11">
    <location>
        <begin position="358"/>
        <end position="375"/>
    </location>
</feature>
<evidence type="ECO:0000313" key="14">
    <source>
        <dbReference type="EMBL" id="CAK6974106.1"/>
    </source>
</evidence>
<comment type="caution">
    <text evidence="14">The sequence shown here is derived from an EMBL/GenBank/DDBJ whole genome shotgun (WGS) entry which is preliminary data.</text>
</comment>
<feature type="domain" description="CNH" evidence="13">
    <location>
        <begin position="459"/>
        <end position="771"/>
    </location>
</feature>
<dbReference type="PROSITE" id="PS50219">
    <property type="entry name" value="CNH"/>
    <property type="match status" value="1"/>
</dbReference>
<dbReference type="PANTHER" id="PTHR48012">
    <property type="entry name" value="STERILE20-LIKE KINASE, ISOFORM B-RELATED"/>
    <property type="match status" value="1"/>
</dbReference>
<dbReference type="PANTHER" id="PTHR48012:SF19">
    <property type="entry name" value="MITOGEN-ACTIVATED PROTEIN KINASE KINASE KINASE KINASE 5"/>
    <property type="match status" value="1"/>
</dbReference>
<proteinExistence type="inferred from homology"/>
<dbReference type="GO" id="GO:0005737">
    <property type="term" value="C:cytoplasm"/>
    <property type="evidence" value="ECO:0007669"/>
    <property type="project" value="TreeGrafter"/>
</dbReference>
<evidence type="ECO:0000256" key="1">
    <source>
        <dbReference type="ARBA" id="ARBA00001946"/>
    </source>
</evidence>
<evidence type="ECO:0000313" key="15">
    <source>
        <dbReference type="Proteomes" id="UP001314229"/>
    </source>
</evidence>
<dbReference type="FunFam" id="1.10.510.10:FF:000031">
    <property type="entry name" value="Mitogen-activated protein kinase kinase kinase kinase"/>
    <property type="match status" value="1"/>
</dbReference>
<protein>
    <recommendedName>
        <fullName evidence="9">Mitogen-activated protein kinase kinase kinase kinase</fullName>
        <ecNumber evidence="9">2.7.11.1</ecNumber>
    </recommendedName>
</protein>
<comment type="similarity">
    <text evidence="2 9">Belongs to the protein kinase superfamily. STE Ser/Thr protein kinase family. STE20 subfamily.</text>
</comment>
<dbReference type="SMART" id="SM00220">
    <property type="entry name" value="S_TKc"/>
    <property type="match status" value="1"/>
</dbReference>
<evidence type="ECO:0000256" key="5">
    <source>
        <dbReference type="ARBA" id="ARBA00022679"/>
    </source>
</evidence>
<keyword evidence="3 9" id="KW-0723">Serine/threonine-protein kinase</keyword>
<dbReference type="PROSITE" id="PS50011">
    <property type="entry name" value="PROTEIN_KINASE_DOM"/>
    <property type="match status" value="1"/>
</dbReference>
<dbReference type="Pfam" id="PF00780">
    <property type="entry name" value="CNH"/>
    <property type="match status" value="1"/>
</dbReference>
<comment type="catalytic activity">
    <reaction evidence="9">
        <text>L-threonyl-[protein] + ATP = O-phospho-L-threonyl-[protein] + ADP + H(+)</text>
        <dbReference type="Rhea" id="RHEA:46608"/>
        <dbReference type="Rhea" id="RHEA-COMP:11060"/>
        <dbReference type="Rhea" id="RHEA-COMP:11605"/>
        <dbReference type="ChEBI" id="CHEBI:15378"/>
        <dbReference type="ChEBI" id="CHEBI:30013"/>
        <dbReference type="ChEBI" id="CHEBI:30616"/>
        <dbReference type="ChEBI" id="CHEBI:61977"/>
        <dbReference type="ChEBI" id="CHEBI:456216"/>
        <dbReference type="EC" id="2.7.11.1"/>
    </reaction>
</comment>
<name>A0AAV1PQ74_SCOSC</name>
<dbReference type="InterPro" id="IPR000719">
    <property type="entry name" value="Prot_kinase_dom"/>
</dbReference>
<feature type="compositionally biased region" description="Basic and acidic residues" evidence="11">
    <location>
        <begin position="274"/>
        <end position="298"/>
    </location>
</feature>
<sequence>MVKECMHHNIVAYFGSYLCREKLWICMEYCGGGSLQDIYHVTGPLSELQIAYVSRETIQGLGYLHSKGKMHRDIKGANILLTDNGDVKLADFGVAAKITATIAKRKSFIGTPYWMAPEVAAVEKNGGYNQLCDIWAVGITSIELAELQPPMFDLHPMRALFLMSKNSFQPPKLKDKNKWSAAFHNFVKVSLTKNPKKRPTAEKLLSHVYVAQTGLTRRLAVDLLDKMNNPENHQHYSEVDDDDLEPLSAVRHTIRSTNKQARAERTRSEINFDKLQFEPPLRKETEAHSEMDVSKDNDFPSPWSPFAEGGITTRSTLKPGVPPPLPPKVIPKIPHLNSPSEDLGLNDERCLTVRRFPNSENGPSQVARRQSTPEQGNKVEHSSPDFLSASVSSPGLLSHASDPEEDSDGSVNGENPKPPPNRQQRKEKKDFPKPAINGLPPTPKVLMGACFSKVFDGCPLKINCATSWIHPDTKDQYLIFGTGDGIYTLNLNELHEATMEQLFPRKCTWLYVINNNLMSLSGKTFQLYSHNLIGLFEQLKKPGLAAQFQTHRFPDKILPRRFALTTKIPDTKGCHKCCIVRNPYTGHKYLCGALQSGIVLLQWYEPMQRFMLIKHFDFPLPNPLKVFEMLVVPEQEYPLVCVAISQGTEPGQVVRFETINLNSCSSWFTEIGATNQQVDAIHVTQLERDTVLVCLDQNLKIVNLQGRLKSNKKLASELSFDFCIGSVVCLQDSVLAFWKHGMQGKSFKSNEVTQEISDPHRVFRLLGSDRVVVLESRPTDNPTALSNLYILAGHENSY</sequence>
<evidence type="ECO:0000256" key="3">
    <source>
        <dbReference type="ARBA" id="ARBA00022527"/>
    </source>
</evidence>
<dbReference type="Pfam" id="PF00069">
    <property type="entry name" value="Pkinase"/>
    <property type="match status" value="1"/>
</dbReference>
<dbReference type="SMART" id="SM00036">
    <property type="entry name" value="CNH"/>
    <property type="match status" value="1"/>
</dbReference>
<comment type="catalytic activity">
    <reaction evidence="9">
        <text>L-seryl-[protein] + ATP = O-phospho-L-seryl-[protein] + ADP + H(+)</text>
        <dbReference type="Rhea" id="RHEA:17989"/>
        <dbReference type="Rhea" id="RHEA-COMP:9863"/>
        <dbReference type="Rhea" id="RHEA-COMP:11604"/>
        <dbReference type="ChEBI" id="CHEBI:15378"/>
        <dbReference type="ChEBI" id="CHEBI:29999"/>
        <dbReference type="ChEBI" id="CHEBI:30616"/>
        <dbReference type="ChEBI" id="CHEBI:83421"/>
        <dbReference type="ChEBI" id="CHEBI:456216"/>
        <dbReference type="EC" id="2.7.11.1"/>
    </reaction>
</comment>
<accession>A0AAV1PQ74</accession>
<dbReference type="PIRSF" id="PIRSF038172">
    <property type="entry name" value="MAPKKKK"/>
    <property type="match status" value="1"/>
</dbReference>
<dbReference type="SUPFAM" id="SSF56112">
    <property type="entry name" value="Protein kinase-like (PK-like)"/>
    <property type="match status" value="1"/>
</dbReference>
<dbReference type="InterPro" id="IPR001180">
    <property type="entry name" value="CNH_dom"/>
</dbReference>
<evidence type="ECO:0000256" key="6">
    <source>
        <dbReference type="ARBA" id="ARBA00022741"/>
    </source>
</evidence>
<organism evidence="14 15">
    <name type="scientific">Scomber scombrus</name>
    <name type="common">Atlantic mackerel</name>
    <name type="synonym">Scomber vernalis</name>
    <dbReference type="NCBI Taxonomy" id="13677"/>
    <lineage>
        <taxon>Eukaryota</taxon>
        <taxon>Metazoa</taxon>
        <taxon>Chordata</taxon>
        <taxon>Craniata</taxon>
        <taxon>Vertebrata</taxon>
        <taxon>Euteleostomi</taxon>
        <taxon>Actinopterygii</taxon>
        <taxon>Neopterygii</taxon>
        <taxon>Teleostei</taxon>
        <taxon>Neoteleostei</taxon>
        <taxon>Acanthomorphata</taxon>
        <taxon>Pelagiaria</taxon>
        <taxon>Scombriformes</taxon>
        <taxon>Scombridae</taxon>
        <taxon>Scomber</taxon>
    </lineage>
</organism>
<feature type="compositionally biased region" description="Pro residues" evidence="11">
    <location>
        <begin position="320"/>
        <end position="329"/>
    </location>
</feature>
<comment type="cofactor">
    <cofactor evidence="1 9">
        <name>Mg(2+)</name>
        <dbReference type="ChEBI" id="CHEBI:18420"/>
    </cofactor>
</comment>
<dbReference type="CDD" id="cd06613">
    <property type="entry name" value="STKc_MAP4K3_like"/>
    <property type="match status" value="1"/>
</dbReference>
<comment type="function">
    <text evidence="9">Serine/threonine kinase that plays a role in the response to environmental stress. Appears to act upstream of the JUN N-terminal pathway.</text>
</comment>
<keyword evidence="15" id="KW-1185">Reference proteome</keyword>
<evidence type="ECO:0000259" key="12">
    <source>
        <dbReference type="PROSITE" id="PS50011"/>
    </source>
</evidence>
<feature type="domain" description="Protein kinase" evidence="12">
    <location>
        <begin position="1"/>
        <end position="210"/>
    </location>
</feature>
<dbReference type="Gene3D" id="1.10.510.10">
    <property type="entry name" value="Transferase(Phosphotransferase) domain 1"/>
    <property type="match status" value="1"/>
</dbReference>
<dbReference type="EC" id="2.7.11.1" evidence="9"/>
<evidence type="ECO:0000256" key="10">
    <source>
        <dbReference type="PIRSR" id="PIRSR038172-1"/>
    </source>
</evidence>
<evidence type="ECO:0000256" key="11">
    <source>
        <dbReference type="SAM" id="MobiDB-lite"/>
    </source>
</evidence>